<proteinExistence type="predicted"/>
<dbReference type="AlphaFoldDB" id="A0A9P8T3H3"/>
<reference evidence="1" key="1">
    <citation type="journal article" date="2021" name="Open Biol.">
        <title>Shared evolutionary footprints suggest mitochondrial oxidative damage underlies multiple complex I losses in fungi.</title>
        <authorList>
            <person name="Schikora-Tamarit M.A."/>
            <person name="Marcet-Houben M."/>
            <person name="Nosek J."/>
            <person name="Gabaldon T."/>
        </authorList>
    </citation>
    <scope>NUCLEOTIDE SEQUENCE</scope>
    <source>
        <strain evidence="1">NCAIM Y.01608</strain>
    </source>
</reference>
<sequence>MQPDEGVAATRPEMMPEHNPTVEKWWLIRKSSRHQVIPPKAAHRLEFMMAYIDLYEGLMHVSPLKPSHPNHSIAVPMVISDTLCGLSQQNANGDGGKHALEVGKGHLWVAFLVVSKGGQNAEILVSKVVQIADEFVAGRGRECQRISPEIPLELGNANGCEGDEDHVQSRFSPGKARVEVGQTEAHDENETCARNEGDHGGTVVQIGVFPNRSRNRTRDTDKTRVDGRGREQGLAEELWHILTQRQGYNNTTCGVAAPLRRLETLESWFLSESCRIYMMKKKRDYASATMYGARSRCCPANVMLVM</sequence>
<dbReference type="EMBL" id="JAEUBD010001178">
    <property type="protein sequence ID" value="KAH3664726.1"/>
    <property type="molecule type" value="Genomic_DNA"/>
</dbReference>
<dbReference type="Proteomes" id="UP000788993">
    <property type="component" value="Unassembled WGS sequence"/>
</dbReference>
<keyword evidence="2" id="KW-1185">Reference proteome</keyword>
<accession>A0A9P8T3H3</accession>
<evidence type="ECO:0000313" key="2">
    <source>
        <dbReference type="Proteomes" id="UP000788993"/>
    </source>
</evidence>
<organism evidence="1 2">
    <name type="scientific">Ogataea polymorpha</name>
    <dbReference type="NCBI Taxonomy" id="460523"/>
    <lineage>
        <taxon>Eukaryota</taxon>
        <taxon>Fungi</taxon>
        <taxon>Dikarya</taxon>
        <taxon>Ascomycota</taxon>
        <taxon>Saccharomycotina</taxon>
        <taxon>Pichiomycetes</taxon>
        <taxon>Pichiales</taxon>
        <taxon>Pichiaceae</taxon>
        <taxon>Ogataea</taxon>
    </lineage>
</organism>
<name>A0A9P8T3H3_9ASCO</name>
<protein>
    <submittedName>
        <fullName evidence="1">Uncharacterized protein</fullName>
    </submittedName>
</protein>
<reference evidence="1" key="2">
    <citation type="submission" date="2021-01" db="EMBL/GenBank/DDBJ databases">
        <authorList>
            <person name="Schikora-Tamarit M.A."/>
        </authorList>
    </citation>
    <scope>NUCLEOTIDE SEQUENCE</scope>
    <source>
        <strain evidence="1">NCAIM Y.01608</strain>
    </source>
</reference>
<gene>
    <name evidence="1" type="ORF">OGATHE_003541</name>
</gene>
<evidence type="ECO:0000313" key="1">
    <source>
        <dbReference type="EMBL" id="KAH3664726.1"/>
    </source>
</evidence>
<comment type="caution">
    <text evidence="1">The sequence shown here is derived from an EMBL/GenBank/DDBJ whole genome shotgun (WGS) entry which is preliminary data.</text>
</comment>